<evidence type="ECO:0000313" key="2">
    <source>
        <dbReference type="Proteomes" id="UP000323521"/>
    </source>
</evidence>
<accession>A0A3G1KX73</accession>
<proteinExistence type="predicted"/>
<protein>
    <submittedName>
        <fullName evidence="1">Transcriptional regulator</fullName>
    </submittedName>
</protein>
<name>A0A3G1KX73_FORW1</name>
<dbReference type="RefSeq" id="WP_148136430.1">
    <property type="nucleotide sequence ID" value="NZ_CP017634.1"/>
</dbReference>
<gene>
    <name evidence="1" type="ORF">DCMF_22125</name>
</gene>
<organism evidence="1 2">
    <name type="scientific">Formimonas warabiya</name>
    <dbReference type="NCBI Taxonomy" id="1761012"/>
    <lineage>
        <taxon>Bacteria</taxon>
        <taxon>Bacillati</taxon>
        <taxon>Bacillota</taxon>
        <taxon>Clostridia</taxon>
        <taxon>Eubacteriales</taxon>
        <taxon>Peptococcaceae</taxon>
        <taxon>Candidatus Formimonas</taxon>
    </lineage>
</organism>
<dbReference type="Proteomes" id="UP000323521">
    <property type="component" value="Chromosome"/>
</dbReference>
<dbReference type="AlphaFoldDB" id="A0A3G1KX73"/>
<keyword evidence="2" id="KW-1185">Reference proteome</keyword>
<sequence>MIFGFGFRNKTVKELRKNKGYTVIELANRLKLESIEIKRVDELKLKDVSEPLRSRLEPIFRGDDFDKIPW</sequence>
<dbReference type="OrthoDB" id="1956872at2"/>
<evidence type="ECO:0000313" key="1">
    <source>
        <dbReference type="EMBL" id="ATW27088.1"/>
    </source>
</evidence>
<dbReference type="KEGG" id="fwa:DCMF_22125"/>
<dbReference type="EMBL" id="CP017634">
    <property type="protein sequence ID" value="ATW27088.1"/>
    <property type="molecule type" value="Genomic_DNA"/>
</dbReference>
<reference evidence="1 2" key="1">
    <citation type="submission" date="2016-10" db="EMBL/GenBank/DDBJ databases">
        <title>Complete Genome Sequence of Peptococcaceae strain DCMF.</title>
        <authorList>
            <person name="Edwards R.J."/>
            <person name="Holland S.I."/>
            <person name="Deshpande N.P."/>
            <person name="Wong Y.K."/>
            <person name="Ertan H."/>
            <person name="Manefield M."/>
            <person name="Russell T.L."/>
            <person name="Lee M.J."/>
        </authorList>
    </citation>
    <scope>NUCLEOTIDE SEQUENCE [LARGE SCALE GENOMIC DNA]</scope>
    <source>
        <strain evidence="1 2">DCMF</strain>
    </source>
</reference>